<keyword evidence="3" id="KW-0411">Iron-sulfur</keyword>
<dbReference type="InterPro" id="IPR009051">
    <property type="entry name" value="Helical_ferredxn"/>
</dbReference>
<reference evidence="5 6" key="2">
    <citation type="journal article" date="2010" name="Stand. Genomic Sci.">
        <title>Complete genome sequence of Desulfohalobium retbaense type strain (HR(100)).</title>
        <authorList>
            <person name="Spring S."/>
            <person name="Nolan M."/>
            <person name="Lapidus A."/>
            <person name="Glavina Del Rio T."/>
            <person name="Copeland A."/>
            <person name="Tice H."/>
            <person name="Cheng J.F."/>
            <person name="Lucas S."/>
            <person name="Land M."/>
            <person name="Chen F."/>
            <person name="Bruce D."/>
            <person name="Goodwin L."/>
            <person name="Pitluck S."/>
            <person name="Ivanova N."/>
            <person name="Mavromatis K."/>
            <person name="Mikhailova N."/>
            <person name="Pati A."/>
            <person name="Chen A."/>
            <person name="Palaniappan K."/>
            <person name="Hauser L."/>
            <person name="Chang Y.J."/>
            <person name="Jeffries C.D."/>
            <person name="Munk C."/>
            <person name="Kiss H."/>
            <person name="Chain P."/>
            <person name="Han C."/>
            <person name="Brettin T."/>
            <person name="Detter J.C."/>
            <person name="Schuler E."/>
            <person name="Goker M."/>
            <person name="Rohde M."/>
            <person name="Bristow J."/>
            <person name="Eisen J.A."/>
            <person name="Markowitz V."/>
            <person name="Hugenholtz P."/>
            <person name="Kyrpides N.C."/>
            <person name="Klenk H.P."/>
        </authorList>
    </citation>
    <scope>NUCLEOTIDE SEQUENCE [LARGE SCALE GENOMIC DNA]</scope>
    <source>
        <strain evidence="5 6">DSM 5692</strain>
    </source>
</reference>
<evidence type="ECO:0000256" key="3">
    <source>
        <dbReference type="ARBA" id="ARBA00023014"/>
    </source>
</evidence>
<keyword evidence="1" id="KW-0479">Metal-binding</keyword>
<dbReference type="Pfam" id="PF13183">
    <property type="entry name" value="Fer4_8"/>
    <property type="match status" value="1"/>
</dbReference>
<dbReference type="EMBL" id="CP001734">
    <property type="protein sequence ID" value="ACV67716.1"/>
    <property type="molecule type" value="Genomic_DNA"/>
</dbReference>
<name>C8X091_DESRD</name>
<dbReference type="Gene3D" id="1.10.1060.10">
    <property type="entry name" value="Alpha-helical ferredoxin"/>
    <property type="match status" value="1"/>
</dbReference>
<dbReference type="HOGENOM" id="CLU_063409_0_0_7"/>
<dbReference type="SUPFAM" id="SSF46548">
    <property type="entry name" value="alpha-helical ferredoxin"/>
    <property type="match status" value="1"/>
</dbReference>
<sequence>MATTARIDVKDQGPLGAIRELGHHMLESGDIQALLVAKRLPRQGSVMPALISDPAELEEADPLSPAFPLNAAKLVSRLTKGETRGRIGAILRPCEIRAFVELVKLNQGSMEDVLLLSLDCFGALPNNEYSALVRQEGTAALTERYLKAVQEGHETVTATFPLAPACAICEHPVAEAADLHIGLAGVDLSKHLLLQANTARGEGLLTRLGYQDCPEPPAHRQALEGLRSSKKTARDACFAATQEATTDLDKLSEYLAGCVNCYNCRVACPVCYCKECVFVTDVFDHRPTQYLGWANRQGSLKLPTDTVFFHLTRLAHMSLSCVGCGQCSNACPNNIPVMELFRTVAQNTQNAFGYVPGRNPDEPIPLSVFSEEEFEEVVDHLA</sequence>
<dbReference type="InterPro" id="IPR017896">
    <property type="entry name" value="4Fe4S_Fe-S-bd"/>
</dbReference>
<keyword evidence="6" id="KW-1185">Reference proteome</keyword>
<dbReference type="Pfam" id="PF04432">
    <property type="entry name" value="FrhB_FdhB_C"/>
    <property type="match status" value="1"/>
</dbReference>
<feature type="domain" description="4Fe-4S ferredoxin-type" evidence="4">
    <location>
        <begin position="312"/>
        <end position="341"/>
    </location>
</feature>
<protein>
    <submittedName>
        <fullName evidence="5">Formate dehydrogenase</fullName>
        <ecNumber evidence="5">1.2.1.2</ecNumber>
    </submittedName>
</protein>
<dbReference type="KEGG" id="drt:Dret_0419"/>
<organism evidence="5 6">
    <name type="scientific">Desulfohalobium retbaense (strain ATCC 49708 / DSM 5692 / JCM 16813 / HR100)</name>
    <dbReference type="NCBI Taxonomy" id="485915"/>
    <lineage>
        <taxon>Bacteria</taxon>
        <taxon>Pseudomonadati</taxon>
        <taxon>Thermodesulfobacteriota</taxon>
        <taxon>Desulfovibrionia</taxon>
        <taxon>Desulfovibrionales</taxon>
        <taxon>Desulfohalobiaceae</taxon>
        <taxon>Desulfohalobium</taxon>
    </lineage>
</organism>
<dbReference type="OrthoDB" id="9773828at2"/>
<dbReference type="InterPro" id="IPR007525">
    <property type="entry name" value="FrhB_FdhB_C"/>
</dbReference>
<dbReference type="GO" id="GO:0016491">
    <property type="term" value="F:oxidoreductase activity"/>
    <property type="evidence" value="ECO:0007669"/>
    <property type="project" value="UniProtKB-KW"/>
</dbReference>
<reference evidence="6" key="1">
    <citation type="submission" date="2009-09" db="EMBL/GenBank/DDBJ databases">
        <title>The complete chromosome of Desulfohalobium retbaense DSM 5692.</title>
        <authorList>
            <consortium name="US DOE Joint Genome Institute (JGI-PGF)"/>
            <person name="Lucas S."/>
            <person name="Copeland A."/>
            <person name="Lapidus A."/>
            <person name="Glavina del Rio T."/>
            <person name="Dalin E."/>
            <person name="Tice H."/>
            <person name="Bruce D."/>
            <person name="Goodwin L."/>
            <person name="Pitluck S."/>
            <person name="Kyrpides N."/>
            <person name="Mavromatis K."/>
            <person name="Ivanova N."/>
            <person name="Mikhailova N."/>
            <person name="Munk A.C."/>
            <person name="Brettin T."/>
            <person name="Detter J.C."/>
            <person name="Han C."/>
            <person name="Tapia R."/>
            <person name="Larimer F."/>
            <person name="Land M."/>
            <person name="Hauser L."/>
            <person name="Markowitz V."/>
            <person name="Cheng J.-F."/>
            <person name="Hugenholtz P."/>
            <person name="Woyke T."/>
            <person name="Wu D."/>
            <person name="Spring S."/>
            <person name="Klenk H.-P."/>
            <person name="Eisen J.A."/>
        </authorList>
    </citation>
    <scope>NUCLEOTIDE SEQUENCE [LARGE SCALE GENOMIC DNA]</scope>
    <source>
        <strain evidence="6">DSM 5692</strain>
    </source>
</reference>
<dbReference type="eggNOG" id="COG1152">
    <property type="taxonomic scope" value="Bacteria"/>
</dbReference>
<dbReference type="InterPro" id="IPR017900">
    <property type="entry name" value="4Fe4S_Fe_S_CS"/>
</dbReference>
<dbReference type="PROSITE" id="PS00198">
    <property type="entry name" value="4FE4S_FER_1"/>
    <property type="match status" value="1"/>
</dbReference>
<keyword evidence="2" id="KW-0408">Iron</keyword>
<evidence type="ECO:0000256" key="1">
    <source>
        <dbReference type="ARBA" id="ARBA00022723"/>
    </source>
</evidence>
<dbReference type="eggNOG" id="COG1035">
    <property type="taxonomic scope" value="Bacteria"/>
</dbReference>
<dbReference type="PROSITE" id="PS51379">
    <property type="entry name" value="4FE4S_FER_2"/>
    <property type="match status" value="1"/>
</dbReference>
<dbReference type="RefSeq" id="WP_015750874.1">
    <property type="nucleotide sequence ID" value="NC_013223.1"/>
</dbReference>
<gene>
    <name evidence="5" type="ordered locus">Dret_0419</name>
</gene>
<dbReference type="EC" id="1.2.1.2" evidence="5"/>
<evidence type="ECO:0000313" key="6">
    <source>
        <dbReference type="Proteomes" id="UP000001052"/>
    </source>
</evidence>
<evidence type="ECO:0000259" key="4">
    <source>
        <dbReference type="PROSITE" id="PS51379"/>
    </source>
</evidence>
<accession>C8X091</accession>
<dbReference type="GO" id="GO:0046872">
    <property type="term" value="F:metal ion binding"/>
    <property type="evidence" value="ECO:0007669"/>
    <property type="project" value="UniProtKB-KW"/>
</dbReference>
<evidence type="ECO:0000256" key="2">
    <source>
        <dbReference type="ARBA" id="ARBA00023004"/>
    </source>
</evidence>
<keyword evidence="5" id="KW-0560">Oxidoreductase</keyword>
<dbReference type="AlphaFoldDB" id="C8X091"/>
<evidence type="ECO:0000313" key="5">
    <source>
        <dbReference type="EMBL" id="ACV67716.1"/>
    </source>
</evidence>
<dbReference type="Proteomes" id="UP000001052">
    <property type="component" value="Chromosome"/>
</dbReference>
<dbReference type="GO" id="GO:0051536">
    <property type="term" value="F:iron-sulfur cluster binding"/>
    <property type="evidence" value="ECO:0007669"/>
    <property type="project" value="UniProtKB-KW"/>
</dbReference>
<proteinExistence type="predicted"/>
<dbReference type="STRING" id="485915.Dret_0419"/>